<dbReference type="OrthoDB" id="5458519at2"/>
<dbReference type="SUPFAM" id="SSF52833">
    <property type="entry name" value="Thioredoxin-like"/>
    <property type="match status" value="1"/>
</dbReference>
<dbReference type="CDD" id="cd02978">
    <property type="entry name" value="KaiB_like"/>
    <property type="match status" value="1"/>
</dbReference>
<dbReference type="Proteomes" id="UP000031532">
    <property type="component" value="Unassembled WGS sequence"/>
</dbReference>
<dbReference type="Pfam" id="PF07689">
    <property type="entry name" value="KaiB"/>
    <property type="match status" value="1"/>
</dbReference>
<dbReference type="PANTHER" id="PTHR41709:SF2">
    <property type="entry name" value="CIRCADIAN CLOCK PROTEIN KAIB2"/>
    <property type="match status" value="1"/>
</dbReference>
<accession>A0A9X5I4K5</accession>
<feature type="domain" description="KaiB" evidence="1">
    <location>
        <begin position="189"/>
        <end position="270"/>
    </location>
</feature>
<keyword evidence="3" id="KW-1185">Reference proteome</keyword>
<dbReference type="InterPro" id="IPR039022">
    <property type="entry name" value="KaiB-like"/>
</dbReference>
<reference evidence="2 3" key="1">
    <citation type="journal article" date="2015" name="Genome Announc.">
        <title>Draft Genome Sequence of the Terrestrial Cyanobacterium Scytonema millei VB511283, Isolated from Eastern India.</title>
        <authorList>
            <person name="Sen D."/>
            <person name="Chandrababunaidu M.M."/>
            <person name="Singh D."/>
            <person name="Sanghi N."/>
            <person name="Ghorai A."/>
            <person name="Mishra G.P."/>
            <person name="Madduluri M."/>
            <person name="Adhikary S.P."/>
            <person name="Tripathy S."/>
        </authorList>
    </citation>
    <scope>NUCLEOTIDE SEQUENCE [LARGE SCALE GENOMIC DNA]</scope>
    <source>
        <strain evidence="2 3">VB511283</strain>
    </source>
</reference>
<gene>
    <name evidence="2" type="ORF">QH73_0010045</name>
</gene>
<dbReference type="InterPro" id="IPR011649">
    <property type="entry name" value="KaiB_domain"/>
</dbReference>
<evidence type="ECO:0000313" key="2">
    <source>
        <dbReference type="EMBL" id="NHC34996.1"/>
    </source>
</evidence>
<proteinExistence type="predicted"/>
<protein>
    <submittedName>
        <fullName evidence="2">Circadian clock protein KaiB</fullName>
    </submittedName>
</protein>
<dbReference type="Gene3D" id="3.40.30.10">
    <property type="entry name" value="Glutaredoxin"/>
    <property type="match status" value="1"/>
</dbReference>
<dbReference type="InterPro" id="IPR036249">
    <property type="entry name" value="Thioredoxin-like_sf"/>
</dbReference>
<dbReference type="SMART" id="SM01248">
    <property type="entry name" value="KaiB"/>
    <property type="match status" value="1"/>
</dbReference>
<dbReference type="GO" id="GO:0048511">
    <property type="term" value="P:rhythmic process"/>
    <property type="evidence" value="ECO:0007669"/>
    <property type="project" value="InterPro"/>
</dbReference>
<comment type="caution">
    <text evidence="2">The sequence shown here is derived from an EMBL/GenBank/DDBJ whole genome shotgun (WGS) entry which is preliminary data.</text>
</comment>
<dbReference type="PANTHER" id="PTHR41709">
    <property type="entry name" value="KAIB-LIKE PROTEIN 1"/>
    <property type="match status" value="1"/>
</dbReference>
<evidence type="ECO:0000313" key="3">
    <source>
        <dbReference type="Proteomes" id="UP000031532"/>
    </source>
</evidence>
<evidence type="ECO:0000259" key="1">
    <source>
        <dbReference type="SMART" id="SM01248"/>
    </source>
</evidence>
<name>A0A9X5I4K5_9CYAN</name>
<sequence>MSHSKSLKVFKGIALFTPGGDLIYCIDRSKQQRWHLQLCMELQQILGLPEPPHFLVPCYTATLDCWLDPQTQQIQTFAEAYPLVMRHQALLNAVFDVGELVWQAAPWSEEFCDPIALATYRAYFPQLWDDRGLIVRFDPSAATPHMRYDATANFSQTELKAPEIETTVTATEATPAESQYSEKLGYVLRLFVAGHSVNTERILQTLHQLLEQSLRHPYTLKVVDVFKHPEQAELYQVSATPTLVRAWPHPVRRLVGDLDNTAKILKLLISPEL</sequence>
<organism evidence="2 3">
    <name type="scientific">Scytonema millei VB511283</name>
    <dbReference type="NCBI Taxonomy" id="1245923"/>
    <lineage>
        <taxon>Bacteria</taxon>
        <taxon>Bacillati</taxon>
        <taxon>Cyanobacteriota</taxon>
        <taxon>Cyanophyceae</taxon>
        <taxon>Nostocales</taxon>
        <taxon>Scytonemataceae</taxon>
        <taxon>Scytonema</taxon>
    </lineage>
</organism>
<dbReference type="AlphaFoldDB" id="A0A9X5I4K5"/>
<dbReference type="EMBL" id="JTJC03000002">
    <property type="protein sequence ID" value="NHC34996.1"/>
    <property type="molecule type" value="Genomic_DNA"/>
</dbReference>
<dbReference type="RefSeq" id="WP_039716543.1">
    <property type="nucleotide sequence ID" value="NZ_JTJC03000002.1"/>
</dbReference>